<dbReference type="InterPro" id="IPR050204">
    <property type="entry name" value="AraC_XylS_family_regulators"/>
</dbReference>
<dbReference type="InterPro" id="IPR046532">
    <property type="entry name" value="DUF6597"/>
</dbReference>
<comment type="caution">
    <text evidence="5">The sequence shown here is derived from an EMBL/GenBank/DDBJ whole genome shotgun (WGS) entry which is preliminary data.</text>
</comment>
<dbReference type="InterPro" id="IPR018060">
    <property type="entry name" value="HTH_AraC"/>
</dbReference>
<protein>
    <submittedName>
        <fullName evidence="5">DUF6597 domain-containing transcriptional factor</fullName>
    </submittedName>
</protein>
<reference evidence="6" key="1">
    <citation type="submission" date="2023-07" db="EMBL/GenBank/DDBJ databases">
        <title>30 novel species of actinomycetes from the DSMZ collection.</title>
        <authorList>
            <person name="Nouioui I."/>
        </authorList>
    </citation>
    <scope>NUCLEOTIDE SEQUENCE [LARGE SCALE GENOMIC DNA]</scope>
    <source>
        <strain evidence="6">DSM 41886</strain>
    </source>
</reference>
<keyword evidence="6" id="KW-1185">Reference proteome</keyword>
<accession>A0ABU2SB33</accession>
<sequence>MYRERPARFGDGAVVWSSRGDADSSGRVLPDGCVDLIWGAGRLFVAGPDTRAHVFTVVHGQEATGLRFAPGAAPAVLGVPADELTDRRVPLDGLWNVARVRELSERLAAARGGAGAVLEAIAEGRLRRAADPGGAWRPAVLAALHAGRGVAETAERLGLSERQLRRRSLSAFGYGPKTLARVLRMQRALDLARSGTPLAATAVLAGYADQAHLAREVKGLAGAPLSALVAGRVGDTSGQSPG</sequence>
<dbReference type="Pfam" id="PF20240">
    <property type="entry name" value="DUF6597"/>
    <property type="match status" value="1"/>
</dbReference>
<evidence type="ECO:0000256" key="2">
    <source>
        <dbReference type="ARBA" id="ARBA00023125"/>
    </source>
</evidence>
<dbReference type="PANTHER" id="PTHR46796:SF15">
    <property type="entry name" value="BLL1074 PROTEIN"/>
    <property type="match status" value="1"/>
</dbReference>
<feature type="domain" description="HTH araC/xylS-type" evidence="4">
    <location>
        <begin position="150"/>
        <end position="231"/>
    </location>
</feature>
<evidence type="ECO:0000313" key="6">
    <source>
        <dbReference type="Proteomes" id="UP001183615"/>
    </source>
</evidence>
<dbReference type="Gene3D" id="1.10.10.60">
    <property type="entry name" value="Homeodomain-like"/>
    <property type="match status" value="1"/>
</dbReference>
<organism evidence="5 6">
    <name type="scientific">Streptomyces johnsoniae</name>
    <dbReference type="NCBI Taxonomy" id="3075532"/>
    <lineage>
        <taxon>Bacteria</taxon>
        <taxon>Bacillati</taxon>
        <taxon>Actinomycetota</taxon>
        <taxon>Actinomycetes</taxon>
        <taxon>Kitasatosporales</taxon>
        <taxon>Streptomycetaceae</taxon>
        <taxon>Streptomyces</taxon>
    </lineage>
</organism>
<evidence type="ECO:0000256" key="1">
    <source>
        <dbReference type="ARBA" id="ARBA00023015"/>
    </source>
</evidence>
<dbReference type="EMBL" id="JAVREV010000016">
    <property type="protein sequence ID" value="MDT0446013.1"/>
    <property type="molecule type" value="Genomic_DNA"/>
</dbReference>
<proteinExistence type="predicted"/>
<dbReference type="SMART" id="SM00342">
    <property type="entry name" value="HTH_ARAC"/>
    <property type="match status" value="1"/>
</dbReference>
<gene>
    <name evidence="5" type="ORF">RM779_25960</name>
</gene>
<evidence type="ECO:0000256" key="3">
    <source>
        <dbReference type="ARBA" id="ARBA00023163"/>
    </source>
</evidence>
<evidence type="ECO:0000313" key="5">
    <source>
        <dbReference type="EMBL" id="MDT0446013.1"/>
    </source>
</evidence>
<keyword evidence="1" id="KW-0805">Transcription regulation</keyword>
<name>A0ABU2SB33_9ACTN</name>
<dbReference type="PANTHER" id="PTHR46796">
    <property type="entry name" value="HTH-TYPE TRANSCRIPTIONAL ACTIVATOR RHAS-RELATED"/>
    <property type="match status" value="1"/>
</dbReference>
<dbReference type="Pfam" id="PF12833">
    <property type="entry name" value="HTH_18"/>
    <property type="match status" value="1"/>
</dbReference>
<evidence type="ECO:0000259" key="4">
    <source>
        <dbReference type="PROSITE" id="PS01124"/>
    </source>
</evidence>
<dbReference type="RefSeq" id="WP_311620180.1">
    <property type="nucleotide sequence ID" value="NZ_JAVREV010000016.1"/>
</dbReference>
<dbReference type="PROSITE" id="PS01124">
    <property type="entry name" value="HTH_ARAC_FAMILY_2"/>
    <property type="match status" value="1"/>
</dbReference>
<keyword evidence="2" id="KW-0238">DNA-binding</keyword>
<keyword evidence="3" id="KW-0804">Transcription</keyword>
<dbReference type="Proteomes" id="UP001183615">
    <property type="component" value="Unassembled WGS sequence"/>
</dbReference>